<feature type="domain" description="Sphingomyelin phosphodiesterase C-terminal" evidence="1">
    <location>
        <begin position="1"/>
        <end position="51"/>
    </location>
</feature>
<evidence type="ECO:0000259" key="1">
    <source>
        <dbReference type="Pfam" id="PF19272"/>
    </source>
</evidence>
<dbReference type="Proteomes" id="UP001529510">
    <property type="component" value="Unassembled WGS sequence"/>
</dbReference>
<feature type="non-terminal residue" evidence="2">
    <location>
        <position position="1"/>
    </location>
</feature>
<evidence type="ECO:0000313" key="3">
    <source>
        <dbReference type="Proteomes" id="UP001529510"/>
    </source>
</evidence>
<keyword evidence="3" id="KW-1185">Reference proteome</keyword>
<dbReference type="Pfam" id="PF19272">
    <property type="entry name" value="ASMase_C"/>
    <property type="match status" value="1"/>
</dbReference>
<organism evidence="2 3">
    <name type="scientific">Cirrhinus mrigala</name>
    <name type="common">Mrigala</name>
    <dbReference type="NCBI Taxonomy" id="683832"/>
    <lineage>
        <taxon>Eukaryota</taxon>
        <taxon>Metazoa</taxon>
        <taxon>Chordata</taxon>
        <taxon>Craniata</taxon>
        <taxon>Vertebrata</taxon>
        <taxon>Euteleostomi</taxon>
        <taxon>Actinopterygii</taxon>
        <taxon>Neopterygii</taxon>
        <taxon>Teleostei</taxon>
        <taxon>Ostariophysi</taxon>
        <taxon>Cypriniformes</taxon>
        <taxon>Cyprinidae</taxon>
        <taxon>Labeoninae</taxon>
        <taxon>Labeonini</taxon>
        <taxon>Cirrhinus</taxon>
    </lineage>
</organism>
<accession>A0ABD0NTA3</accession>
<dbReference type="AlphaFoldDB" id="A0ABD0NTA3"/>
<dbReference type="InterPro" id="IPR045473">
    <property type="entry name" value="ASM_C"/>
</dbReference>
<reference evidence="2 3" key="1">
    <citation type="submission" date="2024-05" db="EMBL/GenBank/DDBJ databases">
        <title>Genome sequencing and assembly of Indian major carp, Cirrhinus mrigala (Hamilton, 1822).</title>
        <authorList>
            <person name="Mohindra V."/>
            <person name="Chowdhury L.M."/>
            <person name="Lal K."/>
            <person name="Jena J.K."/>
        </authorList>
    </citation>
    <scope>NUCLEOTIDE SEQUENCE [LARGE SCALE GENOMIC DNA]</scope>
    <source>
        <strain evidence="2">CM1030</strain>
        <tissue evidence="2">Blood</tissue>
    </source>
</reference>
<name>A0ABD0NTA3_CIRMR</name>
<feature type="non-terminal residue" evidence="2">
    <location>
        <position position="52"/>
    </location>
</feature>
<gene>
    <name evidence="2" type="ORF">M9458_040715</name>
</gene>
<evidence type="ECO:0000313" key="2">
    <source>
        <dbReference type="EMBL" id="KAL0164962.1"/>
    </source>
</evidence>
<dbReference type="EMBL" id="JAMKFB020000020">
    <property type="protein sequence ID" value="KAL0164962.1"/>
    <property type="molecule type" value="Genomic_DNA"/>
</dbReference>
<protein>
    <recommendedName>
        <fullName evidence="1">Sphingomyelin phosphodiesterase C-terminal domain-containing protein</fullName>
    </recommendedName>
</protein>
<proteinExistence type="predicted"/>
<comment type="caution">
    <text evidence="2">The sequence shown here is derived from an EMBL/GenBank/DDBJ whole genome shotgun (WGS) entry which is preliminary data.</text>
</comment>
<sequence length="52" mass="6369">WKLEYIMTEAFDIDDIQPHNLHELALKFEQPQSKAFDKYFNHFMVNYNFSIT</sequence>